<dbReference type="eggNOG" id="KOG0254">
    <property type="taxonomic scope" value="Eukaryota"/>
</dbReference>
<dbReference type="PANTHER" id="PTHR48022">
    <property type="entry name" value="PLASTIDIC GLUCOSE TRANSPORTER 4"/>
    <property type="match status" value="1"/>
</dbReference>
<dbReference type="OrthoDB" id="5141738at2759"/>
<feature type="transmembrane region" description="Helical" evidence="9">
    <location>
        <begin position="418"/>
        <end position="441"/>
    </location>
</feature>
<feature type="domain" description="Major facilitator superfamily (MFS) profile" evidence="10">
    <location>
        <begin position="57"/>
        <end position="506"/>
    </location>
</feature>
<dbReference type="KEGG" id="kaf:KAFR_0C00180"/>
<dbReference type="EMBL" id="HE650823">
    <property type="protein sequence ID" value="CCF57013.1"/>
    <property type="molecule type" value="Genomic_DNA"/>
</dbReference>
<dbReference type="Proteomes" id="UP000005220">
    <property type="component" value="Chromosome 3"/>
</dbReference>
<feature type="transmembrane region" description="Helical" evidence="9">
    <location>
        <begin position="226"/>
        <end position="245"/>
    </location>
</feature>
<accession>H2ARL3</accession>
<dbReference type="InterPro" id="IPR005829">
    <property type="entry name" value="Sugar_transporter_CS"/>
</dbReference>
<dbReference type="InterPro" id="IPR003663">
    <property type="entry name" value="Sugar/inositol_transpt"/>
</dbReference>
<dbReference type="InParanoid" id="H2ARL3"/>
<evidence type="ECO:0000256" key="5">
    <source>
        <dbReference type="ARBA" id="ARBA00022692"/>
    </source>
</evidence>
<dbReference type="PROSITE" id="PS00216">
    <property type="entry name" value="SUGAR_TRANSPORT_1"/>
    <property type="match status" value="1"/>
</dbReference>
<dbReference type="InterPro" id="IPR050360">
    <property type="entry name" value="MFS_Sugar_Transporters"/>
</dbReference>
<feature type="transmembrane region" description="Helical" evidence="9">
    <location>
        <begin position="378"/>
        <end position="398"/>
    </location>
</feature>
<evidence type="ECO:0000256" key="7">
    <source>
        <dbReference type="ARBA" id="ARBA00023136"/>
    </source>
</evidence>
<feature type="transmembrane region" description="Helical" evidence="9">
    <location>
        <begin position="51"/>
        <end position="70"/>
    </location>
</feature>
<feature type="transmembrane region" description="Helical" evidence="9">
    <location>
        <begin position="193"/>
        <end position="214"/>
    </location>
</feature>
<dbReference type="FunFam" id="1.20.1250.20:FF:000044">
    <property type="entry name" value="Hexose transporter Hxt3p"/>
    <property type="match status" value="1"/>
</dbReference>
<dbReference type="GO" id="GO:0005351">
    <property type="term" value="F:carbohydrate:proton symporter activity"/>
    <property type="evidence" value="ECO:0007669"/>
    <property type="project" value="TreeGrafter"/>
</dbReference>
<keyword evidence="3 8" id="KW-0813">Transport</keyword>
<dbReference type="Pfam" id="PF00083">
    <property type="entry name" value="Sugar_tr"/>
    <property type="match status" value="1"/>
</dbReference>
<dbReference type="RefSeq" id="XP_003956148.1">
    <property type="nucleotide sequence ID" value="XM_003956099.1"/>
</dbReference>
<dbReference type="SUPFAM" id="SSF103473">
    <property type="entry name" value="MFS general substrate transporter"/>
    <property type="match status" value="1"/>
</dbReference>
<feature type="transmembrane region" description="Helical" evidence="9">
    <location>
        <begin position="481"/>
        <end position="502"/>
    </location>
</feature>
<evidence type="ECO:0000256" key="3">
    <source>
        <dbReference type="ARBA" id="ARBA00022448"/>
    </source>
</evidence>
<dbReference type="PANTHER" id="PTHR48022:SF75">
    <property type="entry name" value="GALACTOSE TRANSPORTER-RELATED"/>
    <property type="match status" value="1"/>
</dbReference>
<protein>
    <recommendedName>
        <fullName evidence="10">Major facilitator superfamily (MFS) profile domain-containing protein</fullName>
    </recommendedName>
</protein>
<feature type="transmembrane region" description="Helical" evidence="9">
    <location>
        <begin position="135"/>
        <end position="153"/>
    </location>
</feature>
<evidence type="ECO:0000259" key="10">
    <source>
        <dbReference type="PROSITE" id="PS50850"/>
    </source>
</evidence>
<dbReference type="InterPro" id="IPR005828">
    <property type="entry name" value="MFS_sugar_transport-like"/>
</dbReference>
<feature type="transmembrane region" description="Helical" evidence="9">
    <location>
        <begin position="453"/>
        <end position="475"/>
    </location>
</feature>
<feature type="transmembrane region" description="Helical" evidence="9">
    <location>
        <begin position="105"/>
        <end position="123"/>
    </location>
</feature>
<reference evidence="11 12" key="1">
    <citation type="journal article" date="2011" name="Proc. Natl. Acad. Sci. U.S.A.">
        <title>Evolutionary erosion of yeast sex chromosomes by mating-type switching accidents.</title>
        <authorList>
            <person name="Gordon J.L."/>
            <person name="Armisen D."/>
            <person name="Proux-Wera E."/>
            <person name="Oheigeartaigh S.S."/>
            <person name="Byrne K.P."/>
            <person name="Wolfe K.H."/>
        </authorList>
    </citation>
    <scope>NUCLEOTIDE SEQUENCE [LARGE SCALE GENOMIC DNA]</scope>
    <source>
        <strain evidence="12">ATCC 22294 / BCRC 22015 / CBS 2517 / CECT 1963 / NBRC 1671 / NRRL Y-8276</strain>
    </source>
</reference>
<dbReference type="GeneID" id="13884933"/>
<dbReference type="InterPro" id="IPR020846">
    <property type="entry name" value="MFS_dom"/>
</dbReference>
<keyword evidence="6 9" id="KW-1133">Transmembrane helix</keyword>
<dbReference type="Gene3D" id="1.20.1250.20">
    <property type="entry name" value="MFS general substrate transporter like domains"/>
    <property type="match status" value="1"/>
</dbReference>
<evidence type="ECO:0000256" key="2">
    <source>
        <dbReference type="ARBA" id="ARBA00010992"/>
    </source>
</evidence>
<feature type="transmembrane region" description="Helical" evidence="9">
    <location>
        <begin position="314"/>
        <end position="333"/>
    </location>
</feature>
<dbReference type="PRINTS" id="PR00171">
    <property type="entry name" value="SUGRTRNSPORT"/>
</dbReference>
<dbReference type="AlphaFoldDB" id="H2ARL3"/>
<proteinExistence type="inferred from homology"/>
<dbReference type="CDD" id="cd17356">
    <property type="entry name" value="MFS_HXT"/>
    <property type="match status" value="1"/>
</dbReference>
<dbReference type="PROSITE" id="PS50850">
    <property type="entry name" value="MFS"/>
    <property type="match status" value="1"/>
</dbReference>
<comment type="similarity">
    <text evidence="2 8">Belongs to the major facilitator superfamily. Sugar transporter (TC 2.A.1.1) family.</text>
</comment>
<keyword evidence="12" id="KW-1185">Reference proteome</keyword>
<dbReference type="HOGENOM" id="CLU_001265_30_1_1"/>
<evidence type="ECO:0000256" key="8">
    <source>
        <dbReference type="RuleBase" id="RU003346"/>
    </source>
</evidence>
<evidence type="ECO:0000256" key="4">
    <source>
        <dbReference type="ARBA" id="ARBA00022597"/>
    </source>
</evidence>
<evidence type="ECO:0000256" key="6">
    <source>
        <dbReference type="ARBA" id="ARBA00022989"/>
    </source>
</evidence>
<evidence type="ECO:0000313" key="12">
    <source>
        <dbReference type="Proteomes" id="UP000005220"/>
    </source>
</evidence>
<keyword evidence="4" id="KW-0762">Sugar transport</keyword>
<keyword evidence="5 9" id="KW-0812">Transmembrane</keyword>
<evidence type="ECO:0000256" key="1">
    <source>
        <dbReference type="ARBA" id="ARBA00004141"/>
    </source>
</evidence>
<dbReference type="GO" id="GO:0055056">
    <property type="term" value="F:D-glucose transmembrane transporter activity"/>
    <property type="evidence" value="ECO:0007669"/>
    <property type="project" value="UniProtKB-ARBA"/>
</dbReference>
<organism evidence="11 12">
    <name type="scientific">Kazachstania africana (strain ATCC 22294 / BCRC 22015 / CBS 2517 / CECT 1963 / NBRC 1671 / NRRL Y-8276)</name>
    <name type="common">Yeast</name>
    <name type="synonym">Kluyveromyces africanus</name>
    <dbReference type="NCBI Taxonomy" id="1071382"/>
    <lineage>
        <taxon>Eukaryota</taxon>
        <taxon>Fungi</taxon>
        <taxon>Dikarya</taxon>
        <taxon>Ascomycota</taxon>
        <taxon>Saccharomycotina</taxon>
        <taxon>Saccharomycetes</taxon>
        <taxon>Saccharomycetales</taxon>
        <taxon>Saccharomycetaceae</taxon>
        <taxon>Kazachstania</taxon>
    </lineage>
</organism>
<evidence type="ECO:0000313" key="11">
    <source>
        <dbReference type="EMBL" id="CCF57013.1"/>
    </source>
</evidence>
<keyword evidence="7 9" id="KW-0472">Membrane</keyword>
<dbReference type="GO" id="GO:0005886">
    <property type="term" value="C:plasma membrane"/>
    <property type="evidence" value="ECO:0007669"/>
    <property type="project" value="TreeGrafter"/>
</dbReference>
<evidence type="ECO:0000256" key="9">
    <source>
        <dbReference type="SAM" id="Phobius"/>
    </source>
</evidence>
<dbReference type="InterPro" id="IPR036259">
    <property type="entry name" value="MFS_trans_sf"/>
</dbReference>
<comment type="subcellular location">
    <subcellularLocation>
        <location evidence="1">Membrane</location>
        <topology evidence="1">Multi-pass membrane protein</topology>
    </subcellularLocation>
</comment>
<name>H2ARL3_KAZAF</name>
<gene>
    <name evidence="11" type="primary">KAFR0C00180</name>
    <name evidence="11" type="ORF">KAFR_0C00180</name>
</gene>
<feature type="transmembrane region" description="Helical" evidence="9">
    <location>
        <begin position="353"/>
        <end position="371"/>
    </location>
</feature>
<feature type="transmembrane region" description="Helical" evidence="9">
    <location>
        <begin position="159"/>
        <end position="181"/>
    </location>
</feature>
<dbReference type="NCBIfam" id="TIGR00879">
    <property type="entry name" value="SP"/>
    <property type="match status" value="1"/>
</dbReference>
<sequence>MVTELDSKTSDSNSHLSSISNKLFEDDSDNFQVAGKVDTVAIMPKKPMKEYLKISVLCYCVAFGGFIAGWDTGSISGITNQTDFLQRFAQHHKDGTYEFSNVRKGLVVGIVNIGAAFGGIILCKLGDVFGRKGGLVCVVCTYMVGCLICITAADKWYQYTIGRIITGMGIGGIAVLSPMLISRKFPKAIRGTLVSCFQLNQTFGIFIAYCTNYGVKDYSNSASWRVPVGLCFAWALILIGGLTFVPESPRYLCENNKIEEAKRSIAMSNKLEPDDPAVQVLNRADSAGFEVERQEGSATWADLFTTRTKVFQRLIMGIMLKALDQLTGDNYFFYYGTSIFKSVGLEDSFETSIILGVINFCSTFLALYIIDHYGRRTCLLWGSTGMTICMCVYASVGVKALYPHGRDNEASKGAGNAMIVFTCFFIFCFATTWPPVCYVIVSETFPMRIRAKGMALATASNWLWGFLISFFTPFINSAIHFAYGYVFMGCLFFSWFYVFFFVPETKGLTLEEVEEMWLDNVLPWKSAEWIPAARRTADFNEEEFRHDHKAWYKALLSK</sequence>